<dbReference type="InterPro" id="IPR000847">
    <property type="entry name" value="LysR_HTH_N"/>
</dbReference>
<accession>A0A7X2NR39</accession>
<comment type="similarity">
    <text evidence="1">Belongs to the LysR transcriptional regulatory family.</text>
</comment>
<evidence type="ECO:0000256" key="3">
    <source>
        <dbReference type="ARBA" id="ARBA00023125"/>
    </source>
</evidence>
<dbReference type="PANTHER" id="PTHR30346">
    <property type="entry name" value="TRANSCRIPTIONAL DUAL REGULATOR HCAR-RELATED"/>
    <property type="match status" value="1"/>
</dbReference>
<proteinExistence type="inferred from homology"/>
<organism evidence="6 7">
    <name type="scientific">Stecheria intestinalis</name>
    <dbReference type="NCBI Taxonomy" id="2606630"/>
    <lineage>
        <taxon>Bacteria</taxon>
        <taxon>Bacillati</taxon>
        <taxon>Bacillota</taxon>
        <taxon>Erysipelotrichia</taxon>
        <taxon>Erysipelotrichales</taxon>
        <taxon>Erysipelotrichaceae</taxon>
        <taxon>Stecheria</taxon>
    </lineage>
</organism>
<keyword evidence="2" id="KW-0805">Transcription regulation</keyword>
<dbReference type="Pfam" id="PF03466">
    <property type="entry name" value="LysR_substrate"/>
    <property type="match status" value="1"/>
</dbReference>
<evidence type="ECO:0000256" key="4">
    <source>
        <dbReference type="ARBA" id="ARBA00023163"/>
    </source>
</evidence>
<keyword evidence="7" id="KW-1185">Reference proteome</keyword>
<evidence type="ECO:0000256" key="2">
    <source>
        <dbReference type="ARBA" id="ARBA00023015"/>
    </source>
</evidence>
<dbReference type="SUPFAM" id="SSF46785">
    <property type="entry name" value="Winged helix' DNA-binding domain"/>
    <property type="match status" value="1"/>
</dbReference>
<gene>
    <name evidence="6" type="ORF">FYJ51_03765</name>
</gene>
<evidence type="ECO:0000259" key="5">
    <source>
        <dbReference type="PROSITE" id="PS50931"/>
    </source>
</evidence>
<name>A0A7X2NR39_9FIRM</name>
<feature type="domain" description="HTH lysR-type" evidence="5">
    <location>
        <begin position="2"/>
        <end position="59"/>
    </location>
</feature>
<dbReference type="CDD" id="cd05466">
    <property type="entry name" value="PBP2_LTTR_substrate"/>
    <property type="match status" value="1"/>
</dbReference>
<dbReference type="GO" id="GO:0003677">
    <property type="term" value="F:DNA binding"/>
    <property type="evidence" value="ECO:0007669"/>
    <property type="project" value="UniProtKB-KW"/>
</dbReference>
<evidence type="ECO:0000256" key="1">
    <source>
        <dbReference type="ARBA" id="ARBA00009437"/>
    </source>
</evidence>
<dbReference type="InterPro" id="IPR036388">
    <property type="entry name" value="WH-like_DNA-bd_sf"/>
</dbReference>
<dbReference type="PRINTS" id="PR00039">
    <property type="entry name" value="HTHLYSR"/>
</dbReference>
<comment type="caution">
    <text evidence="6">The sequence shown here is derived from an EMBL/GenBank/DDBJ whole genome shotgun (WGS) entry which is preliminary data.</text>
</comment>
<dbReference type="InterPro" id="IPR036390">
    <property type="entry name" value="WH_DNA-bd_sf"/>
</dbReference>
<dbReference type="EMBL" id="VUMN01000006">
    <property type="protein sequence ID" value="MSS58015.1"/>
    <property type="molecule type" value="Genomic_DNA"/>
</dbReference>
<dbReference type="RefSeq" id="WP_154503376.1">
    <property type="nucleotide sequence ID" value="NZ_VUMN01000006.1"/>
</dbReference>
<dbReference type="InterPro" id="IPR005119">
    <property type="entry name" value="LysR_subst-bd"/>
</dbReference>
<dbReference type="Gene3D" id="3.40.190.290">
    <property type="match status" value="1"/>
</dbReference>
<dbReference type="Pfam" id="PF00126">
    <property type="entry name" value="HTH_1"/>
    <property type="match status" value="1"/>
</dbReference>
<keyword evidence="3" id="KW-0238">DNA-binding</keyword>
<dbReference type="GO" id="GO:0003700">
    <property type="term" value="F:DNA-binding transcription factor activity"/>
    <property type="evidence" value="ECO:0007669"/>
    <property type="project" value="InterPro"/>
</dbReference>
<protein>
    <submittedName>
        <fullName evidence="6">LysR family transcriptional regulator</fullName>
    </submittedName>
</protein>
<keyword evidence="4" id="KW-0804">Transcription</keyword>
<evidence type="ECO:0000313" key="7">
    <source>
        <dbReference type="Proteomes" id="UP000461880"/>
    </source>
</evidence>
<dbReference type="Gene3D" id="1.10.10.10">
    <property type="entry name" value="Winged helix-like DNA-binding domain superfamily/Winged helix DNA-binding domain"/>
    <property type="match status" value="1"/>
</dbReference>
<dbReference type="GO" id="GO:0032993">
    <property type="term" value="C:protein-DNA complex"/>
    <property type="evidence" value="ECO:0007669"/>
    <property type="project" value="TreeGrafter"/>
</dbReference>
<dbReference type="AlphaFoldDB" id="A0A7X2NR39"/>
<dbReference type="Proteomes" id="UP000461880">
    <property type="component" value="Unassembled WGS sequence"/>
</dbReference>
<dbReference type="PANTHER" id="PTHR30346:SF17">
    <property type="entry name" value="LYSR FAMILY TRANSCRIPTIONAL REGULATOR"/>
    <property type="match status" value="1"/>
</dbReference>
<evidence type="ECO:0000313" key="6">
    <source>
        <dbReference type="EMBL" id="MSS58015.1"/>
    </source>
</evidence>
<dbReference type="SUPFAM" id="SSF53850">
    <property type="entry name" value="Periplasmic binding protein-like II"/>
    <property type="match status" value="1"/>
</dbReference>
<reference evidence="6 7" key="1">
    <citation type="submission" date="2019-08" db="EMBL/GenBank/DDBJ databases">
        <title>In-depth cultivation of the pig gut microbiome towards novel bacterial diversity and tailored functional studies.</title>
        <authorList>
            <person name="Wylensek D."/>
            <person name="Hitch T.C.A."/>
            <person name="Clavel T."/>
        </authorList>
    </citation>
    <scope>NUCLEOTIDE SEQUENCE [LARGE SCALE GENOMIC DNA]</scope>
    <source>
        <strain evidence="6 7">Oil+RF-744-GAM-WT-6</strain>
    </source>
</reference>
<sequence>MLDEKQLRYFMKLYEVRSMHKAAEELYISQQGLSKSIQSLESDLRVKLFRRSVSGVIPTESGDYFYEESRHLLNSYMQARKNARLLAGGRVQLSFPFAVSQMHMMYPLCQEFNDTHEDIRLAWEALPDQECEHRILINKAFFAVLAKGDTPDTFDFREVGKDRMAVIPGKDLKDVQKLTLRNLDGKKIILHAGMQNMNRRFRTLCLEEGIHPQILATTGDYGFARYLHQEEGASILIPEHYRNEEKVIPVSGAQGELPVVMIRKKGFSPKDVYHTVEQWFFGKFDAMK</sequence>
<dbReference type="PROSITE" id="PS50931">
    <property type="entry name" value="HTH_LYSR"/>
    <property type="match status" value="1"/>
</dbReference>